<gene>
    <name evidence="2" type="ORF">BCR26_06730</name>
</gene>
<reference evidence="2 3" key="1">
    <citation type="submission" date="2016-09" db="EMBL/GenBank/DDBJ databases">
        <authorList>
            <person name="Capua I."/>
            <person name="De Benedictis P."/>
            <person name="Joannis T."/>
            <person name="Lombin L.H."/>
            <person name="Cattoli G."/>
        </authorList>
    </citation>
    <scope>NUCLEOTIDE SEQUENCE [LARGE SCALE GENOMIC DNA]</scope>
    <source>
        <strain evidence="2 3">LMG 25899</strain>
    </source>
</reference>
<organism evidence="2 3">
    <name type="scientific">Enterococcus rivorum</name>
    <dbReference type="NCBI Taxonomy" id="762845"/>
    <lineage>
        <taxon>Bacteria</taxon>
        <taxon>Bacillati</taxon>
        <taxon>Bacillota</taxon>
        <taxon>Bacilli</taxon>
        <taxon>Lactobacillales</taxon>
        <taxon>Enterococcaceae</taxon>
        <taxon>Enterococcus</taxon>
    </lineage>
</organism>
<keyword evidence="1" id="KW-0472">Membrane</keyword>
<keyword evidence="1" id="KW-0812">Transmembrane</keyword>
<accession>A0A1E5KST2</accession>
<keyword evidence="3" id="KW-1185">Reference proteome</keyword>
<evidence type="ECO:0000313" key="3">
    <source>
        <dbReference type="Proteomes" id="UP000095256"/>
    </source>
</evidence>
<keyword evidence="1" id="KW-1133">Transmembrane helix</keyword>
<protein>
    <submittedName>
        <fullName evidence="2">Uncharacterized protein</fullName>
    </submittedName>
</protein>
<dbReference type="OrthoDB" id="2187083at2"/>
<feature type="transmembrane region" description="Helical" evidence="1">
    <location>
        <begin position="6"/>
        <end position="28"/>
    </location>
</feature>
<name>A0A1E5KST2_9ENTE</name>
<evidence type="ECO:0000256" key="1">
    <source>
        <dbReference type="SAM" id="Phobius"/>
    </source>
</evidence>
<dbReference type="STRING" id="762845.BCR26_06730"/>
<feature type="transmembrane region" description="Helical" evidence="1">
    <location>
        <begin position="67"/>
        <end position="88"/>
    </location>
</feature>
<dbReference type="Proteomes" id="UP000095256">
    <property type="component" value="Unassembled WGS sequence"/>
</dbReference>
<proteinExistence type="predicted"/>
<sequence length="221" mass="25672">MSVLDWTFIVLLSSAILLLLCGFLCLFLKMKYSRTYRLLQKKQPKNKKKRKKWRQHRRQLQKKAQKSLRNMVLLFTFGLLFFVASFYARYYQLTHLNAADGEIIVQTYFLVDSIEKDLISIQNGAKPVGLKDKFHSMTAMLVSYGSQPPSTGLSTAGQQRLSKYYANTKEFGMNLNSQTIESLEKKETIANYLEDTKKLKNSQKVIFKQFKVNESALKQKK</sequence>
<dbReference type="RefSeq" id="WP_069700207.1">
    <property type="nucleotide sequence ID" value="NZ_JAGGMA010000006.1"/>
</dbReference>
<dbReference type="AlphaFoldDB" id="A0A1E5KST2"/>
<evidence type="ECO:0000313" key="2">
    <source>
        <dbReference type="EMBL" id="OEH80920.1"/>
    </source>
</evidence>
<comment type="caution">
    <text evidence="2">The sequence shown here is derived from an EMBL/GenBank/DDBJ whole genome shotgun (WGS) entry which is preliminary data.</text>
</comment>
<dbReference type="EMBL" id="MIEK01000078">
    <property type="protein sequence ID" value="OEH80920.1"/>
    <property type="molecule type" value="Genomic_DNA"/>
</dbReference>